<evidence type="ECO:0000313" key="1">
    <source>
        <dbReference type="EMBL" id="PWL18695.1"/>
    </source>
</evidence>
<evidence type="ECO:0000313" key="2">
    <source>
        <dbReference type="Proteomes" id="UP000245865"/>
    </source>
</evidence>
<dbReference type="EMBL" id="QGDB01000002">
    <property type="protein sequence ID" value="PWL18695.1"/>
    <property type="molecule type" value="Genomic_DNA"/>
</dbReference>
<comment type="caution">
    <text evidence="1">The sequence shown here is derived from an EMBL/GenBank/DDBJ whole genome shotgun (WGS) entry which is preliminary data.</text>
</comment>
<dbReference type="AlphaFoldDB" id="A0A316JDF9"/>
<dbReference type="OrthoDB" id="8452238at2"/>
<dbReference type="RefSeq" id="WP_109705594.1">
    <property type="nucleotide sequence ID" value="NZ_QGDB01000002.1"/>
</dbReference>
<keyword evidence="2" id="KW-1185">Reference proteome</keyword>
<dbReference type="Proteomes" id="UP000245865">
    <property type="component" value="Unassembled WGS sequence"/>
</dbReference>
<gene>
    <name evidence="1" type="ORF">DKP76_06345</name>
</gene>
<accession>A0A316JDF9</accession>
<organism evidence="1 2">
    <name type="scientific">Falsochrobactrum shanghaiense</name>
    <dbReference type="NCBI Taxonomy" id="2201899"/>
    <lineage>
        <taxon>Bacteria</taxon>
        <taxon>Pseudomonadati</taxon>
        <taxon>Pseudomonadota</taxon>
        <taxon>Alphaproteobacteria</taxon>
        <taxon>Hyphomicrobiales</taxon>
        <taxon>Brucellaceae</taxon>
        <taxon>Falsochrobactrum</taxon>
    </lineage>
</organism>
<sequence>MPFSRDYYFKRFNTTELEMLQAAYHSACMELGRCPVTSAHKDDMARAIIQIYECGILNPNRIAQIMVKAESVKPRPLMQEPFAATRAVPAKHA</sequence>
<protein>
    <submittedName>
        <fullName evidence="1">Uncharacterized protein</fullName>
    </submittedName>
</protein>
<name>A0A316JDF9_9HYPH</name>
<reference evidence="1 2" key="1">
    <citation type="submission" date="2018-05" db="EMBL/GenBank/DDBJ databases">
        <title>Comparative genomic sequence analysis between strain HN4 and CCM 8460T (Falsochrobactrum ovis) will provide more evidence to prove that HN4 is a new species of Falsochrobactrum.</title>
        <authorList>
            <person name="Lyu W."/>
            <person name="Sun L."/>
            <person name="Yao L."/>
        </authorList>
    </citation>
    <scope>NUCLEOTIDE SEQUENCE [LARGE SCALE GENOMIC DNA]</scope>
    <source>
        <strain evidence="1 2">HN4</strain>
    </source>
</reference>
<proteinExistence type="predicted"/>